<keyword evidence="3" id="KW-1185">Reference proteome</keyword>
<dbReference type="EMBL" id="MU864469">
    <property type="protein sequence ID" value="KAK4184917.1"/>
    <property type="molecule type" value="Genomic_DNA"/>
</dbReference>
<dbReference type="AlphaFoldDB" id="A0AAN6WRA1"/>
<reference evidence="2" key="1">
    <citation type="journal article" date="2023" name="Mol. Phylogenet. Evol.">
        <title>Genome-scale phylogeny and comparative genomics of the fungal order Sordariales.</title>
        <authorList>
            <person name="Hensen N."/>
            <person name="Bonometti L."/>
            <person name="Westerberg I."/>
            <person name="Brannstrom I.O."/>
            <person name="Guillou S."/>
            <person name="Cros-Aarteil S."/>
            <person name="Calhoun S."/>
            <person name="Haridas S."/>
            <person name="Kuo A."/>
            <person name="Mondo S."/>
            <person name="Pangilinan J."/>
            <person name="Riley R."/>
            <person name="LaButti K."/>
            <person name="Andreopoulos B."/>
            <person name="Lipzen A."/>
            <person name="Chen C."/>
            <person name="Yan M."/>
            <person name="Daum C."/>
            <person name="Ng V."/>
            <person name="Clum A."/>
            <person name="Steindorff A."/>
            <person name="Ohm R.A."/>
            <person name="Martin F."/>
            <person name="Silar P."/>
            <person name="Natvig D.O."/>
            <person name="Lalanne C."/>
            <person name="Gautier V."/>
            <person name="Ament-Velasquez S.L."/>
            <person name="Kruys A."/>
            <person name="Hutchinson M.I."/>
            <person name="Powell A.J."/>
            <person name="Barry K."/>
            <person name="Miller A.N."/>
            <person name="Grigoriev I.V."/>
            <person name="Debuchy R."/>
            <person name="Gladieux P."/>
            <person name="Hiltunen Thoren M."/>
            <person name="Johannesson H."/>
        </authorList>
    </citation>
    <scope>NUCLEOTIDE SEQUENCE</scope>
    <source>
        <strain evidence="2">PSN309</strain>
    </source>
</reference>
<feature type="region of interest" description="Disordered" evidence="1">
    <location>
        <begin position="210"/>
        <end position="243"/>
    </location>
</feature>
<dbReference type="Proteomes" id="UP001302126">
    <property type="component" value="Unassembled WGS sequence"/>
</dbReference>
<protein>
    <submittedName>
        <fullName evidence="2">Uncharacterized protein</fullName>
    </submittedName>
</protein>
<sequence>MAEEKQAVLIPMKLDAFVFNEDVCSGAGEEPGKPDILNPVDLYNTSPALLNSRFTNLATNERRYHRIGVYLHWTLPRLFRSGVVAAGTEAAQSQSHTEARVARGLHSPDTAPDATPTTAPIFPAAPNRWLVIRHIPDKATTFPEEARSSIPQFSSWVVESDRLWDLKKFDLGVDLQTDVSPFIVGGHDKNSDGKDQIISKQAEAFIGNKVPLEQWDENKEQPSPPSSPMTRQKGVKQNPQDEDEPAEFLKHFSLLSSSNQLFADYQPHNANVFSMCDNFEWTKGQYLSKVTAHYYVVGWNSTPKDDMFTQSLQAGSGGAKHDNETNNMTRQALMDILKLKLKLEDENGNTEATRAICHGAMYEVKWCKDKKPATVPADQYSGKLNSTLPLAVGTTPLDALTTYTRAHSCLTGGGGDDAGGGDGGGGTKPKPSDDDEKDVTIPMLERWIAALERHLLARDDGVET</sequence>
<feature type="region of interest" description="Disordered" evidence="1">
    <location>
        <begin position="412"/>
        <end position="441"/>
    </location>
</feature>
<name>A0AAN6WRA1_9PEZI</name>
<feature type="compositionally biased region" description="Gly residues" evidence="1">
    <location>
        <begin position="412"/>
        <end position="427"/>
    </location>
</feature>
<evidence type="ECO:0000256" key="1">
    <source>
        <dbReference type="SAM" id="MobiDB-lite"/>
    </source>
</evidence>
<evidence type="ECO:0000313" key="3">
    <source>
        <dbReference type="Proteomes" id="UP001302126"/>
    </source>
</evidence>
<gene>
    <name evidence="2" type="ORF">QBC35DRAFT_454779</name>
</gene>
<accession>A0AAN6WRA1</accession>
<evidence type="ECO:0000313" key="2">
    <source>
        <dbReference type="EMBL" id="KAK4184917.1"/>
    </source>
</evidence>
<reference evidence="2" key="2">
    <citation type="submission" date="2023-05" db="EMBL/GenBank/DDBJ databases">
        <authorList>
            <consortium name="Lawrence Berkeley National Laboratory"/>
            <person name="Steindorff A."/>
            <person name="Hensen N."/>
            <person name="Bonometti L."/>
            <person name="Westerberg I."/>
            <person name="Brannstrom I.O."/>
            <person name="Guillou S."/>
            <person name="Cros-Aarteil S."/>
            <person name="Calhoun S."/>
            <person name="Haridas S."/>
            <person name="Kuo A."/>
            <person name="Mondo S."/>
            <person name="Pangilinan J."/>
            <person name="Riley R."/>
            <person name="Labutti K."/>
            <person name="Andreopoulos B."/>
            <person name="Lipzen A."/>
            <person name="Chen C."/>
            <person name="Yanf M."/>
            <person name="Daum C."/>
            <person name="Ng V."/>
            <person name="Clum A."/>
            <person name="Ohm R."/>
            <person name="Martin F."/>
            <person name="Silar P."/>
            <person name="Natvig D."/>
            <person name="Lalanne C."/>
            <person name="Gautier V."/>
            <person name="Ament-Velasquez S.L."/>
            <person name="Kruys A."/>
            <person name="Hutchinson M.I."/>
            <person name="Powell A.J."/>
            <person name="Barry K."/>
            <person name="Miller A.N."/>
            <person name="Grigoriev I.V."/>
            <person name="Debuchy R."/>
            <person name="Gladieux P."/>
            <person name="Thoren M.H."/>
            <person name="Johannesson H."/>
        </authorList>
    </citation>
    <scope>NUCLEOTIDE SEQUENCE</scope>
    <source>
        <strain evidence="2">PSN309</strain>
    </source>
</reference>
<organism evidence="2 3">
    <name type="scientific">Podospora australis</name>
    <dbReference type="NCBI Taxonomy" id="1536484"/>
    <lineage>
        <taxon>Eukaryota</taxon>
        <taxon>Fungi</taxon>
        <taxon>Dikarya</taxon>
        <taxon>Ascomycota</taxon>
        <taxon>Pezizomycotina</taxon>
        <taxon>Sordariomycetes</taxon>
        <taxon>Sordariomycetidae</taxon>
        <taxon>Sordariales</taxon>
        <taxon>Podosporaceae</taxon>
        <taxon>Podospora</taxon>
    </lineage>
</organism>
<comment type="caution">
    <text evidence="2">The sequence shown here is derived from an EMBL/GenBank/DDBJ whole genome shotgun (WGS) entry which is preliminary data.</text>
</comment>
<proteinExistence type="predicted"/>